<reference evidence="2 3" key="1">
    <citation type="journal article" date="2021" name="Nat. Plants">
        <title>The Taxus genome provides insights into paclitaxel biosynthesis.</title>
        <authorList>
            <person name="Xiong X."/>
            <person name="Gou J."/>
            <person name="Liao Q."/>
            <person name="Li Y."/>
            <person name="Zhou Q."/>
            <person name="Bi G."/>
            <person name="Li C."/>
            <person name="Du R."/>
            <person name="Wang X."/>
            <person name="Sun T."/>
            <person name="Guo L."/>
            <person name="Liang H."/>
            <person name="Lu P."/>
            <person name="Wu Y."/>
            <person name="Zhang Z."/>
            <person name="Ro D.K."/>
            <person name="Shang Y."/>
            <person name="Huang S."/>
            <person name="Yan J."/>
        </authorList>
    </citation>
    <scope>NUCLEOTIDE SEQUENCE [LARGE SCALE GENOMIC DNA]</scope>
    <source>
        <strain evidence="2">Ta-2019</strain>
    </source>
</reference>
<dbReference type="Gene3D" id="3.30.559.10">
    <property type="entry name" value="Chloramphenicol acetyltransferase-like domain"/>
    <property type="match status" value="2"/>
</dbReference>
<protein>
    <submittedName>
        <fullName evidence="2">Uncharacterized protein</fullName>
    </submittedName>
</protein>
<gene>
    <name evidence="2" type="ORF">KI387_037968</name>
</gene>
<dbReference type="AlphaFoldDB" id="A0AA38L749"/>
<comment type="similarity">
    <text evidence="1">Belongs to the plant acyltransferase family.</text>
</comment>
<name>A0AA38L749_TAXCH</name>
<dbReference type="GO" id="GO:0016747">
    <property type="term" value="F:acyltransferase activity, transferring groups other than amino-acyl groups"/>
    <property type="evidence" value="ECO:0007669"/>
    <property type="project" value="TreeGrafter"/>
</dbReference>
<organism evidence="2 3">
    <name type="scientific">Taxus chinensis</name>
    <name type="common">Chinese yew</name>
    <name type="synonym">Taxus wallichiana var. chinensis</name>
    <dbReference type="NCBI Taxonomy" id="29808"/>
    <lineage>
        <taxon>Eukaryota</taxon>
        <taxon>Viridiplantae</taxon>
        <taxon>Streptophyta</taxon>
        <taxon>Embryophyta</taxon>
        <taxon>Tracheophyta</taxon>
        <taxon>Spermatophyta</taxon>
        <taxon>Pinopsida</taxon>
        <taxon>Pinidae</taxon>
        <taxon>Conifers II</taxon>
        <taxon>Cupressales</taxon>
        <taxon>Taxaceae</taxon>
        <taxon>Taxus</taxon>
    </lineage>
</organism>
<dbReference type="PANTHER" id="PTHR31642">
    <property type="entry name" value="TRICHOTHECENE 3-O-ACETYLTRANSFERASE"/>
    <property type="match status" value="1"/>
</dbReference>
<dbReference type="Pfam" id="PF02458">
    <property type="entry name" value="Transferase"/>
    <property type="match status" value="1"/>
</dbReference>
<keyword evidence="3" id="KW-1185">Reference proteome</keyword>
<dbReference type="InterPro" id="IPR050317">
    <property type="entry name" value="Plant_Fungal_Acyltransferase"/>
</dbReference>
<evidence type="ECO:0000313" key="2">
    <source>
        <dbReference type="EMBL" id="KAH9310057.1"/>
    </source>
</evidence>
<sequence length="499" mass="55887">MHPSTVPSPTKQALLQPQMAAPALCLVSDLQVKIQRLTVIRPEKMRERHSLFLSNIDQKHAAYVRKFVHIFSAHPGIQFDTIVYMISEAIRIVMTAYDFMGGRLAFNSVQTRFEIDCNGEGAPLDVCTSELSLEELGDVSYPNPAFTQLCLLSDYANRILEHEPLVSFQMTRFRCGGFALGTAINQCLMDGFAVQEFVKNITFILTKGEMALIPDADRTCFKPRNPLQINYDHLEFLPSSEIHQHTTNFSPLINRNKDLWCKKMALQNPSKKHVYRLFTLSGKMLEALKMKAEDGGVKHCTRFMAALAHLWRARTAAMGNINRDDFSTVQFAVDIRSSNVNQYYIIFQLAVLRSKVTPPLPREFAGNAAVTAYAKATAKELQEQPFFELVKRLQQGVERITDDYVRSAIDWLELHDGVPCVENGFIVTSWSNIMGFGDLELGGGIKSVYGGPLVSGYVDIVTFLGHPKDKGGIQISIALEPAPMAKFQKLIETVDGITI</sequence>
<proteinExistence type="inferred from homology"/>
<dbReference type="InterPro" id="IPR023213">
    <property type="entry name" value="CAT-like_dom_sf"/>
</dbReference>
<comment type="caution">
    <text evidence="2">The sequence shown here is derived from an EMBL/GenBank/DDBJ whole genome shotgun (WGS) entry which is preliminary data.</text>
</comment>
<accession>A0AA38L749</accession>
<dbReference type="EMBL" id="JAHRHJ020000007">
    <property type="protein sequence ID" value="KAH9310057.1"/>
    <property type="molecule type" value="Genomic_DNA"/>
</dbReference>
<dbReference type="PANTHER" id="PTHR31642:SF217">
    <property type="entry name" value="OMEGA-HYDROXYPALMITATE O-FERULOYL TRANSFERASE-LIKE ISOFORM X1"/>
    <property type="match status" value="1"/>
</dbReference>
<evidence type="ECO:0000313" key="3">
    <source>
        <dbReference type="Proteomes" id="UP000824469"/>
    </source>
</evidence>
<evidence type="ECO:0000256" key="1">
    <source>
        <dbReference type="ARBA" id="ARBA00009861"/>
    </source>
</evidence>
<dbReference type="Proteomes" id="UP000824469">
    <property type="component" value="Unassembled WGS sequence"/>
</dbReference>